<accession>A0A377Q695</accession>
<proteinExistence type="predicted"/>
<dbReference type="GO" id="GO:0006355">
    <property type="term" value="P:regulation of DNA-templated transcription"/>
    <property type="evidence" value="ECO:0007669"/>
    <property type="project" value="InterPro"/>
</dbReference>
<evidence type="ECO:0000256" key="2">
    <source>
        <dbReference type="ARBA" id="ARBA00012438"/>
    </source>
</evidence>
<dbReference type="SMART" id="SM00091">
    <property type="entry name" value="PAS"/>
    <property type="match status" value="3"/>
</dbReference>
<dbReference type="InterPro" id="IPR000700">
    <property type="entry name" value="PAS-assoc_C"/>
</dbReference>
<dbReference type="Pfam" id="PF07568">
    <property type="entry name" value="HisKA_2"/>
    <property type="match status" value="1"/>
</dbReference>
<dbReference type="PANTHER" id="PTHR41523:SF8">
    <property type="entry name" value="ETHYLENE RESPONSE SENSOR PROTEIN"/>
    <property type="match status" value="1"/>
</dbReference>
<keyword evidence="8" id="KW-0843">Virulence</keyword>
<keyword evidence="3" id="KW-0597">Phosphoprotein</keyword>
<dbReference type="Pfam" id="PF02518">
    <property type="entry name" value="HATPase_c"/>
    <property type="match status" value="1"/>
</dbReference>
<dbReference type="GO" id="GO:0005524">
    <property type="term" value="F:ATP binding"/>
    <property type="evidence" value="ECO:0007669"/>
    <property type="project" value="UniProtKB-KW"/>
</dbReference>
<evidence type="ECO:0000256" key="4">
    <source>
        <dbReference type="ARBA" id="ARBA00022679"/>
    </source>
</evidence>
<evidence type="ECO:0000313" key="14">
    <source>
        <dbReference type="Proteomes" id="UP000295794"/>
    </source>
</evidence>
<dbReference type="Proteomes" id="UP000255108">
    <property type="component" value="Unassembled WGS sequence"/>
</dbReference>
<dbReference type="EC" id="2.7.13.3" evidence="2"/>
<evidence type="ECO:0000313" key="12">
    <source>
        <dbReference type="EMBL" id="TCU90324.1"/>
    </source>
</evidence>
<reference evidence="12 14" key="2">
    <citation type="submission" date="2019-03" db="EMBL/GenBank/DDBJ databases">
        <title>Genomic Encyclopedia of Type Strains, Phase IV (KMG-IV): sequencing the most valuable type-strain genomes for metagenomic binning, comparative biology and taxonomic classification.</title>
        <authorList>
            <person name="Goeker M."/>
        </authorList>
    </citation>
    <scope>NUCLEOTIDE SEQUENCE [LARGE SCALE GENOMIC DNA]</scope>
    <source>
        <strain evidence="12 14">DSM 3764</strain>
    </source>
</reference>
<evidence type="ECO:0000259" key="9">
    <source>
        <dbReference type="PROSITE" id="PS50112"/>
    </source>
</evidence>
<comment type="catalytic activity">
    <reaction evidence="1">
        <text>ATP + protein L-histidine = ADP + protein N-phospho-L-histidine.</text>
        <dbReference type="EC" id="2.7.13.3"/>
    </reaction>
</comment>
<dbReference type="PROSITE" id="PS50113">
    <property type="entry name" value="PAC"/>
    <property type="match status" value="2"/>
</dbReference>
<dbReference type="Gene3D" id="3.30.565.10">
    <property type="entry name" value="Histidine kinase-like ATPase, C-terminal domain"/>
    <property type="match status" value="1"/>
</dbReference>
<name>A0A377Q695_9NEIS</name>
<evidence type="ECO:0000256" key="1">
    <source>
        <dbReference type="ARBA" id="ARBA00000085"/>
    </source>
</evidence>
<evidence type="ECO:0000256" key="6">
    <source>
        <dbReference type="ARBA" id="ARBA00022777"/>
    </source>
</evidence>
<dbReference type="SMART" id="SM00387">
    <property type="entry name" value="HATPase_c"/>
    <property type="match status" value="1"/>
</dbReference>
<dbReference type="SUPFAM" id="SSF55874">
    <property type="entry name" value="ATPase domain of HSP90 chaperone/DNA topoisomerase II/histidine kinase"/>
    <property type="match status" value="1"/>
</dbReference>
<dbReference type="InterPro" id="IPR003594">
    <property type="entry name" value="HATPase_dom"/>
</dbReference>
<dbReference type="PANTHER" id="PTHR41523">
    <property type="entry name" value="TWO-COMPONENT SYSTEM SENSOR PROTEIN"/>
    <property type="match status" value="1"/>
</dbReference>
<keyword evidence="14" id="KW-1185">Reference proteome</keyword>
<protein>
    <recommendedName>
        <fullName evidence="2">histidine kinase</fullName>
        <ecNumber evidence="2">2.7.13.3</ecNumber>
    </recommendedName>
</protein>
<dbReference type="Pfam" id="PF00989">
    <property type="entry name" value="PAS"/>
    <property type="match status" value="1"/>
</dbReference>
<dbReference type="RefSeq" id="WP_115225804.1">
    <property type="nucleotide sequence ID" value="NZ_CAWOLO010000001.1"/>
</dbReference>
<evidence type="ECO:0000313" key="13">
    <source>
        <dbReference type="Proteomes" id="UP000255108"/>
    </source>
</evidence>
<keyword evidence="6 11" id="KW-0418">Kinase</keyword>
<dbReference type="Proteomes" id="UP000295794">
    <property type="component" value="Unassembled WGS sequence"/>
</dbReference>
<feature type="domain" description="PAC" evidence="10">
    <location>
        <begin position="338"/>
        <end position="390"/>
    </location>
</feature>
<evidence type="ECO:0000256" key="7">
    <source>
        <dbReference type="ARBA" id="ARBA00022840"/>
    </source>
</evidence>
<dbReference type="AlphaFoldDB" id="A0A377Q695"/>
<evidence type="ECO:0000256" key="5">
    <source>
        <dbReference type="ARBA" id="ARBA00022741"/>
    </source>
</evidence>
<dbReference type="SMART" id="SM00086">
    <property type="entry name" value="PAC"/>
    <property type="match status" value="2"/>
</dbReference>
<dbReference type="PROSITE" id="PS50112">
    <property type="entry name" value="PAS"/>
    <property type="match status" value="1"/>
</dbReference>
<keyword evidence="4 11" id="KW-0808">Transferase</keyword>
<dbReference type="OrthoDB" id="9770795at2"/>
<dbReference type="InterPro" id="IPR013767">
    <property type="entry name" value="PAS_fold"/>
</dbReference>
<dbReference type="Pfam" id="PF08448">
    <property type="entry name" value="PAS_4"/>
    <property type="match status" value="2"/>
</dbReference>
<dbReference type="InterPro" id="IPR001610">
    <property type="entry name" value="PAC"/>
</dbReference>
<evidence type="ECO:0000256" key="3">
    <source>
        <dbReference type="ARBA" id="ARBA00022553"/>
    </source>
</evidence>
<dbReference type="InterPro" id="IPR000014">
    <property type="entry name" value="PAS"/>
</dbReference>
<feature type="domain" description="PAS" evidence="9">
    <location>
        <begin position="265"/>
        <end position="335"/>
    </location>
</feature>
<dbReference type="InterPro" id="IPR035965">
    <property type="entry name" value="PAS-like_dom_sf"/>
</dbReference>
<dbReference type="Gene3D" id="3.30.450.20">
    <property type="entry name" value="PAS domain"/>
    <property type="match status" value="3"/>
</dbReference>
<dbReference type="InterPro" id="IPR013656">
    <property type="entry name" value="PAS_4"/>
</dbReference>
<dbReference type="CDD" id="cd00130">
    <property type="entry name" value="PAS"/>
    <property type="match status" value="2"/>
</dbReference>
<reference evidence="11 13" key="1">
    <citation type="submission" date="2018-06" db="EMBL/GenBank/DDBJ databases">
        <authorList>
            <consortium name="Pathogen Informatics"/>
            <person name="Doyle S."/>
        </authorList>
    </citation>
    <scope>NUCLEOTIDE SEQUENCE [LARGE SCALE GENOMIC DNA]</scope>
    <source>
        <strain evidence="11 13">NCTC11159</strain>
    </source>
</reference>
<dbReference type="GO" id="GO:0004673">
    <property type="term" value="F:protein histidine kinase activity"/>
    <property type="evidence" value="ECO:0007669"/>
    <property type="project" value="UniProtKB-EC"/>
</dbReference>
<dbReference type="NCBIfam" id="TIGR00229">
    <property type="entry name" value="sensory_box"/>
    <property type="match status" value="2"/>
</dbReference>
<organism evidence="11 13">
    <name type="scientific">Iodobacter fluviatilis</name>
    <dbReference type="NCBI Taxonomy" id="537"/>
    <lineage>
        <taxon>Bacteria</taxon>
        <taxon>Pseudomonadati</taxon>
        <taxon>Pseudomonadota</taxon>
        <taxon>Betaproteobacteria</taxon>
        <taxon>Neisseriales</taxon>
        <taxon>Chitinibacteraceae</taxon>
        <taxon>Iodobacter</taxon>
    </lineage>
</organism>
<dbReference type="EMBL" id="SMBT01000001">
    <property type="protein sequence ID" value="TCU90324.1"/>
    <property type="molecule type" value="Genomic_DNA"/>
</dbReference>
<evidence type="ECO:0000259" key="10">
    <source>
        <dbReference type="PROSITE" id="PS50113"/>
    </source>
</evidence>
<evidence type="ECO:0000313" key="11">
    <source>
        <dbReference type="EMBL" id="STQ89351.1"/>
    </source>
</evidence>
<dbReference type="SUPFAM" id="SSF55785">
    <property type="entry name" value="PYP-like sensor domain (PAS domain)"/>
    <property type="match status" value="3"/>
</dbReference>
<keyword evidence="5" id="KW-0547">Nucleotide-binding</keyword>
<dbReference type="EMBL" id="UGHR01000001">
    <property type="protein sequence ID" value="STQ89351.1"/>
    <property type="molecule type" value="Genomic_DNA"/>
</dbReference>
<keyword evidence="7" id="KW-0067">ATP-binding</keyword>
<gene>
    <name evidence="11" type="primary">pdtaS</name>
    <name evidence="12" type="ORF">EV682_101350</name>
    <name evidence="11" type="ORF">NCTC11159_00368</name>
</gene>
<dbReference type="InterPro" id="IPR011495">
    <property type="entry name" value="Sig_transdc_His_kin_sub2_dim/P"/>
</dbReference>
<dbReference type="InterPro" id="IPR036890">
    <property type="entry name" value="HATPase_C_sf"/>
</dbReference>
<evidence type="ECO:0000256" key="8">
    <source>
        <dbReference type="ARBA" id="ARBA00023026"/>
    </source>
</evidence>
<sequence>MHQLLPEDIQEIFPLLLENVPIGVAVLDRGLRQLCINSRHASVNHMSVADHLGKRLEEFLPQAAMVIEPKLQFVLDTGQPLVKQEIRGKAGGDGHTVHRIASYYPWKGQAGDTRGVLAIIQDSTLDNVAEQLLQNSQHKLLKVLDNLFSFVGVLELDGTLSEANLAPLLAAGLSIDDVRGKKFWDCYWWSYDEAIQARLINAIERCRLGETVRYDVPVRMKDDSRMWIDFMLAPLRDEEGNITHLIPSGMDITQRHQSEAALHLSEERYLSVIESSDDAIITKSLDGIIISWNSAAGRLLGYTAAEAIGMSVSRLFPPNQLSEEASIMQRIASGERVPSFETVRIHKNGSEVQVSVTISPLRDRQGVVVGACKLARDISVQKRQREDLQHALDEKTALLHEVHHRVKNNLQIVSSLLNLQARKVSPEAMPAIAECQGRISAMALVHQLLYESDHLSDVNLADFLSRLVFLMEAIYGVAESKIKLVFLGAEPDVTLDVTRIIPFGLVINELVLNAIKHAFPTQKTGLIEVGLKLLPDQHLQLLVRDNGCGLPAQFSWNQKIGLGSQLIPMFVNQLQGRLLTESSSAGASFILLINEYKAQRGD</sequence>
<feature type="domain" description="PAC" evidence="10">
    <location>
        <begin position="212"/>
        <end position="264"/>
    </location>
</feature>